<accession>A0A5S5DEX5</accession>
<dbReference type="RefSeq" id="WP_148909111.1">
    <property type="nucleotide sequence ID" value="NZ_VNHX01000014.1"/>
</dbReference>
<dbReference type="SUPFAM" id="SSF56925">
    <property type="entry name" value="OMPA-like"/>
    <property type="match status" value="1"/>
</dbReference>
<keyword evidence="8 10" id="KW-0472">Membrane</keyword>
<dbReference type="PROSITE" id="PS51123">
    <property type="entry name" value="OMPA_2"/>
    <property type="match status" value="1"/>
</dbReference>
<dbReference type="OrthoDB" id="1522982at2"/>
<dbReference type="CDD" id="cd07185">
    <property type="entry name" value="OmpA_C-like"/>
    <property type="match status" value="1"/>
</dbReference>
<gene>
    <name evidence="13" type="ORF">BC792_11471</name>
</gene>
<dbReference type="SUPFAM" id="SSF103088">
    <property type="entry name" value="OmpA-like"/>
    <property type="match status" value="1"/>
</dbReference>
<evidence type="ECO:0000313" key="14">
    <source>
        <dbReference type="Proteomes" id="UP000325105"/>
    </source>
</evidence>
<evidence type="ECO:0000256" key="11">
    <source>
        <dbReference type="SAM" id="Coils"/>
    </source>
</evidence>
<dbReference type="AlphaFoldDB" id="A0A5S5DEX5"/>
<dbReference type="GO" id="GO:0005509">
    <property type="term" value="F:calcium ion binding"/>
    <property type="evidence" value="ECO:0007669"/>
    <property type="project" value="InterPro"/>
</dbReference>
<dbReference type="InterPro" id="IPR006664">
    <property type="entry name" value="OMP_bac"/>
</dbReference>
<dbReference type="GO" id="GO:0006811">
    <property type="term" value="P:monoatomic ion transport"/>
    <property type="evidence" value="ECO:0007669"/>
    <property type="project" value="UniProtKB-KW"/>
</dbReference>
<dbReference type="InterPro" id="IPR028974">
    <property type="entry name" value="TSP_type-3_rpt"/>
</dbReference>
<evidence type="ECO:0000256" key="3">
    <source>
        <dbReference type="ARBA" id="ARBA00022452"/>
    </source>
</evidence>
<evidence type="ECO:0000256" key="5">
    <source>
        <dbReference type="ARBA" id="ARBA00022729"/>
    </source>
</evidence>
<dbReference type="InterPro" id="IPR036737">
    <property type="entry name" value="OmpA-like_sf"/>
</dbReference>
<dbReference type="InterPro" id="IPR050330">
    <property type="entry name" value="Bact_OuterMem_StrucFunc"/>
</dbReference>
<dbReference type="GO" id="GO:0015288">
    <property type="term" value="F:porin activity"/>
    <property type="evidence" value="ECO:0007669"/>
    <property type="project" value="UniProtKB-KW"/>
</dbReference>
<dbReference type="Gene3D" id="3.30.1330.60">
    <property type="entry name" value="OmpA-like domain"/>
    <property type="match status" value="1"/>
</dbReference>
<keyword evidence="4" id="KW-0812">Transmembrane</keyword>
<dbReference type="PRINTS" id="PR01021">
    <property type="entry name" value="OMPADOMAIN"/>
</dbReference>
<keyword evidence="3" id="KW-1134">Transmembrane beta strand</keyword>
<keyword evidence="11" id="KW-0175">Coiled coil</keyword>
<dbReference type="InterPro" id="IPR006665">
    <property type="entry name" value="OmpA-like"/>
</dbReference>
<dbReference type="InterPro" id="IPR027385">
    <property type="entry name" value="Beta-barrel_OMP"/>
</dbReference>
<dbReference type="GO" id="GO:0009279">
    <property type="term" value="C:cell outer membrane"/>
    <property type="evidence" value="ECO:0007669"/>
    <property type="project" value="UniProtKB-SubCell"/>
</dbReference>
<protein>
    <submittedName>
        <fullName evidence="13">OOP family OmpA-OmpF porin</fullName>
    </submittedName>
</protein>
<organism evidence="13 14">
    <name type="scientific">Sphingobacterium allocomposti</name>
    <dbReference type="NCBI Taxonomy" id="415956"/>
    <lineage>
        <taxon>Bacteria</taxon>
        <taxon>Pseudomonadati</taxon>
        <taxon>Bacteroidota</taxon>
        <taxon>Sphingobacteriia</taxon>
        <taxon>Sphingobacteriales</taxon>
        <taxon>Sphingobacteriaceae</taxon>
        <taxon>Sphingobacterium</taxon>
    </lineage>
</organism>
<keyword evidence="9" id="KW-0998">Cell outer membrane</keyword>
<dbReference type="GO" id="GO:0046930">
    <property type="term" value="C:pore complex"/>
    <property type="evidence" value="ECO:0007669"/>
    <property type="project" value="UniProtKB-KW"/>
</dbReference>
<keyword evidence="5" id="KW-0732">Signal</keyword>
<evidence type="ECO:0000256" key="6">
    <source>
        <dbReference type="ARBA" id="ARBA00023065"/>
    </source>
</evidence>
<reference evidence="13 14" key="1">
    <citation type="submission" date="2019-07" db="EMBL/GenBank/DDBJ databases">
        <title>Genomic Encyclopedia of Archaeal and Bacterial Type Strains, Phase II (KMG-II): from individual species to whole genera.</title>
        <authorList>
            <person name="Goeker M."/>
        </authorList>
    </citation>
    <scope>NUCLEOTIDE SEQUENCE [LARGE SCALE GENOMIC DNA]</scope>
    <source>
        <strain evidence="13 14">DSM 18850</strain>
    </source>
</reference>
<dbReference type="Pfam" id="PF00691">
    <property type="entry name" value="OmpA"/>
    <property type="match status" value="1"/>
</dbReference>
<proteinExistence type="predicted"/>
<dbReference type="PRINTS" id="PR01023">
    <property type="entry name" value="NAFLGMOTY"/>
</dbReference>
<dbReference type="SUPFAM" id="SSF103647">
    <property type="entry name" value="TSP type-3 repeat"/>
    <property type="match status" value="1"/>
</dbReference>
<evidence type="ECO:0000256" key="10">
    <source>
        <dbReference type="PROSITE-ProRule" id="PRU00473"/>
    </source>
</evidence>
<dbReference type="Proteomes" id="UP000325105">
    <property type="component" value="Unassembled WGS sequence"/>
</dbReference>
<evidence type="ECO:0000256" key="1">
    <source>
        <dbReference type="ARBA" id="ARBA00004571"/>
    </source>
</evidence>
<feature type="coiled-coil region" evidence="11">
    <location>
        <begin position="251"/>
        <end position="285"/>
    </location>
</feature>
<evidence type="ECO:0000256" key="9">
    <source>
        <dbReference type="ARBA" id="ARBA00023237"/>
    </source>
</evidence>
<keyword evidence="7" id="KW-0626">Porin</keyword>
<dbReference type="Gene3D" id="2.40.160.20">
    <property type="match status" value="1"/>
</dbReference>
<dbReference type="Pfam" id="PF13505">
    <property type="entry name" value="OMP_b-brl"/>
    <property type="match status" value="1"/>
</dbReference>
<sequence>MKNLDLKKVAFVGIAAAISSVTVSRAQINNPATIEGTSPLGPSSQYRTWSVGINAGVLNQSNIFGFNRDGFEKLEHNVGYSAYIKKQISPSFGIKAQYLGGKVAGTNEDADAGTISAFETTVPWSAALSGEWTMANTNWRFFNSIIKPYAAIGLGALNFETTVINDNTETTADKQTKLYVPVDFGFKFAVAKGINLDLGYQLNWANQRFNGVTGGQYKNDLFSYAHAGLEIALGSGSKPALNNSNPVATLISDYTAKYDELKAERDRLVAANEELKAQMDALNSDLGDDDGDGVANRYDKCPNTPAGVKVDGAGCPLPEMKNETKVIEKIVVTEEDKKVVDEAIKNLEFDLGKSTIRSTSFPSLNRVAALLIEKNFSLKLAGHTDNTGSMQTNMRLSKERAEAVKAYLVSKGANASRIEATGYGPTQPIASNTTAEGRQANRRVEFTLY</sequence>
<dbReference type="PANTHER" id="PTHR30329">
    <property type="entry name" value="STATOR ELEMENT OF FLAGELLAR MOTOR COMPLEX"/>
    <property type="match status" value="1"/>
</dbReference>
<evidence type="ECO:0000313" key="13">
    <source>
        <dbReference type="EMBL" id="TYP93169.1"/>
    </source>
</evidence>
<comment type="caution">
    <text evidence="13">The sequence shown here is derived from an EMBL/GenBank/DDBJ whole genome shotgun (WGS) entry which is preliminary data.</text>
</comment>
<dbReference type="EMBL" id="VNHX01000014">
    <property type="protein sequence ID" value="TYP93169.1"/>
    <property type="molecule type" value="Genomic_DNA"/>
</dbReference>
<evidence type="ECO:0000259" key="12">
    <source>
        <dbReference type="PROSITE" id="PS51123"/>
    </source>
</evidence>
<dbReference type="InterPro" id="IPR011250">
    <property type="entry name" value="OMP/PagP_B-barrel"/>
</dbReference>
<keyword evidence="14" id="KW-1185">Reference proteome</keyword>
<comment type="subcellular location">
    <subcellularLocation>
        <location evidence="1">Cell outer membrane</location>
        <topology evidence="1">Multi-pass membrane protein</topology>
    </subcellularLocation>
</comment>
<name>A0A5S5DEX5_9SPHI</name>
<evidence type="ECO:0000256" key="8">
    <source>
        <dbReference type="ARBA" id="ARBA00023136"/>
    </source>
</evidence>
<keyword evidence="6" id="KW-0406">Ion transport</keyword>
<evidence type="ECO:0000256" key="7">
    <source>
        <dbReference type="ARBA" id="ARBA00023114"/>
    </source>
</evidence>
<feature type="domain" description="OmpA-like" evidence="12">
    <location>
        <begin position="336"/>
        <end position="449"/>
    </location>
</feature>
<evidence type="ECO:0000256" key="4">
    <source>
        <dbReference type="ARBA" id="ARBA00022692"/>
    </source>
</evidence>
<keyword evidence="2" id="KW-0813">Transport</keyword>
<dbReference type="PANTHER" id="PTHR30329:SF21">
    <property type="entry name" value="LIPOPROTEIN YIAD-RELATED"/>
    <property type="match status" value="1"/>
</dbReference>
<evidence type="ECO:0000256" key="2">
    <source>
        <dbReference type="ARBA" id="ARBA00022448"/>
    </source>
</evidence>